<organism evidence="5">
    <name type="scientific">marine metagenome</name>
    <dbReference type="NCBI Taxonomy" id="408172"/>
    <lineage>
        <taxon>unclassified sequences</taxon>
        <taxon>metagenomes</taxon>
        <taxon>ecological metagenomes</taxon>
    </lineage>
</organism>
<dbReference type="InterPro" id="IPR014722">
    <property type="entry name" value="Rib_uL2_dom2"/>
</dbReference>
<dbReference type="HAMAP" id="MF_01326_B">
    <property type="entry name" value="Ribosomal_uL24_B"/>
    <property type="match status" value="1"/>
</dbReference>
<accession>A0A381NEY0</accession>
<dbReference type="CDD" id="cd06089">
    <property type="entry name" value="KOW_RPL26"/>
    <property type="match status" value="1"/>
</dbReference>
<name>A0A381NEY0_9ZZZZ</name>
<sequence length="102" mass="11264">MHVKKGMTIKVISGNNKDLEGKVLHVFPEKKRVIVEGINFMKKATRPSQENPAGGIVEREASIHISNVMVVHGGQATRVGYKKLEDGSKVRVSKKTNEEIEA</sequence>
<evidence type="ECO:0000256" key="2">
    <source>
        <dbReference type="ARBA" id="ARBA00022980"/>
    </source>
</evidence>
<dbReference type="InterPro" id="IPR041988">
    <property type="entry name" value="Ribosomal_uL24_KOW"/>
</dbReference>
<dbReference type="GO" id="GO:0003723">
    <property type="term" value="F:RNA binding"/>
    <property type="evidence" value="ECO:0007669"/>
    <property type="project" value="InterPro"/>
</dbReference>
<dbReference type="GO" id="GO:1990904">
    <property type="term" value="C:ribonucleoprotein complex"/>
    <property type="evidence" value="ECO:0007669"/>
    <property type="project" value="UniProtKB-KW"/>
</dbReference>
<dbReference type="InterPro" id="IPR003256">
    <property type="entry name" value="Ribosomal_uL24"/>
</dbReference>
<dbReference type="GO" id="GO:0003735">
    <property type="term" value="F:structural constituent of ribosome"/>
    <property type="evidence" value="ECO:0007669"/>
    <property type="project" value="InterPro"/>
</dbReference>
<comment type="similarity">
    <text evidence="1">Belongs to the universal ribosomal protein uL24 family.</text>
</comment>
<keyword evidence="2" id="KW-0689">Ribosomal protein</keyword>
<dbReference type="SMART" id="SM00739">
    <property type="entry name" value="KOW"/>
    <property type="match status" value="1"/>
</dbReference>
<keyword evidence="3" id="KW-0687">Ribonucleoprotein</keyword>
<proteinExistence type="inferred from homology"/>
<evidence type="ECO:0000256" key="3">
    <source>
        <dbReference type="ARBA" id="ARBA00023274"/>
    </source>
</evidence>
<dbReference type="Pfam" id="PF17136">
    <property type="entry name" value="ribosomal_L24"/>
    <property type="match status" value="1"/>
</dbReference>
<dbReference type="NCBIfam" id="TIGR01079">
    <property type="entry name" value="rplX_bact"/>
    <property type="match status" value="1"/>
</dbReference>
<dbReference type="InterPro" id="IPR057264">
    <property type="entry name" value="Ribosomal_uL24_C"/>
</dbReference>
<dbReference type="PANTHER" id="PTHR12903">
    <property type="entry name" value="MITOCHONDRIAL RIBOSOMAL PROTEIN L24"/>
    <property type="match status" value="1"/>
</dbReference>
<dbReference type="Gene3D" id="2.30.30.30">
    <property type="match status" value="1"/>
</dbReference>
<dbReference type="EMBL" id="UINC01000316">
    <property type="protein sequence ID" value="SUZ53146.1"/>
    <property type="molecule type" value="Genomic_DNA"/>
</dbReference>
<evidence type="ECO:0000313" key="5">
    <source>
        <dbReference type="EMBL" id="SUZ53146.1"/>
    </source>
</evidence>
<dbReference type="SUPFAM" id="SSF50104">
    <property type="entry name" value="Translation proteins SH3-like domain"/>
    <property type="match status" value="1"/>
</dbReference>
<dbReference type="InterPro" id="IPR008991">
    <property type="entry name" value="Translation_prot_SH3-like_sf"/>
</dbReference>
<dbReference type="Pfam" id="PF00467">
    <property type="entry name" value="KOW"/>
    <property type="match status" value="1"/>
</dbReference>
<dbReference type="InterPro" id="IPR005824">
    <property type="entry name" value="KOW"/>
</dbReference>
<dbReference type="AlphaFoldDB" id="A0A381NEY0"/>
<feature type="domain" description="KOW" evidence="4">
    <location>
        <begin position="2"/>
        <end position="29"/>
    </location>
</feature>
<evidence type="ECO:0000256" key="1">
    <source>
        <dbReference type="ARBA" id="ARBA00010618"/>
    </source>
</evidence>
<reference evidence="5" key="1">
    <citation type="submission" date="2018-05" db="EMBL/GenBank/DDBJ databases">
        <authorList>
            <person name="Lanie J.A."/>
            <person name="Ng W.-L."/>
            <person name="Kazmierczak K.M."/>
            <person name="Andrzejewski T.M."/>
            <person name="Davidsen T.M."/>
            <person name="Wayne K.J."/>
            <person name="Tettelin H."/>
            <person name="Glass J.I."/>
            <person name="Rusch D."/>
            <person name="Podicherti R."/>
            <person name="Tsui H.-C.T."/>
            <person name="Winkler M.E."/>
        </authorList>
    </citation>
    <scope>NUCLEOTIDE SEQUENCE</scope>
</reference>
<gene>
    <name evidence="5" type="ORF">METZ01_LOCUS6000</name>
</gene>
<evidence type="ECO:0000259" key="4">
    <source>
        <dbReference type="SMART" id="SM00739"/>
    </source>
</evidence>
<dbReference type="GO" id="GO:0005840">
    <property type="term" value="C:ribosome"/>
    <property type="evidence" value="ECO:0007669"/>
    <property type="project" value="UniProtKB-KW"/>
</dbReference>
<dbReference type="GO" id="GO:0006412">
    <property type="term" value="P:translation"/>
    <property type="evidence" value="ECO:0007669"/>
    <property type="project" value="InterPro"/>
</dbReference>
<protein>
    <recommendedName>
        <fullName evidence="4">KOW domain-containing protein</fullName>
    </recommendedName>
</protein>